<dbReference type="InParanoid" id="K1V1S5"/>
<keyword evidence="6" id="KW-1185">Reference proteome</keyword>
<dbReference type="CDD" id="cd00029">
    <property type="entry name" value="C1"/>
    <property type="match status" value="1"/>
</dbReference>
<keyword evidence="2" id="KW-0862">Zinc</keyword>
<evidence type="ECO:0000256" key="1">
    <source>
        <dbReference type="ARBA" id="ARBA00022723"/>
    </source>
</evidence>
<sequence length="1792" mass="198000">MLTDTVPALTYDMPSAVPTGTPALPAGAAGPSFNQPFAQPSHGRHISIDEPPKPKRPPQLRITTDFSSKTLESDPGSSKTSASPEVEPARKPRRVPHHRKSSLGLAQSRGLHETQKMLNLLLDRLEARSAAPDVLDRAVIKARKEAGHITRRRRFGARLGEVAVAAVTAAQKKKINIEDDGDDSDDIDDILILDEDDWDTDATTDLVEQMRDLLVLSERQVLDLFGASQIAAFDKRNAAKDKRKSSRFSSMTASLSKVASNDSHAGPGGEISGPRLLQRLAAILRSLILIDCMYTTYRFRPLKPPYFLQSMCLDIAAVLYSKGDMKTKLHVFESVTDALYGWGHPMRERICEWLEGRLNELLVRLAEERSDGMEEDQPRVVFNDPFSPATSSPPQVTADIPTFAFSVETDDGDRSTEPKGKGWIEHSSPASSTGSRPWNRHLSGVLSTHSTAISSLALQISALIPRLLIAIASIDMNSARLTTLFRVHRLVSLVLNAKPDVGSDLLEIIAQGSSDASQRGFDMLTTYFPLCTGHNTIARRPPLCTYLAQRMKWETGQERELGEDDMESHHYLPWRGSESGDNLCQTCERPCEGFCVRCTLCQDIKHVDCLLLYGDELVEWATTVVGGSSSKPTMPRHENVTVKYSKCVPRLDEKVHDGGPTQNGPEATVRTVGQHTFHLVNLFTLTLCGDCREPLWGTTKQAYVCLGQCQRFFHPACIDKMKDRGSTLCRPGTEAFVNTSDPDYKRDPFTTSVQVVQESFARSASEVCREPSRLAKLSFDETALLYAHLWIQHEIYLNGVRAGSIRFSGEAPTDPAIIPGTTSLLEHYKQHLGQRELQASAALQDYSRTTGEPIRDAKDLLWRPRYLEYCSALLKAPFDPSDHLSGSHQLLTPGQLGSYEPDPPTTAFEALGMTSVRQSMASDLNIRDRLAAAILLERMRGFGLCAVPHCRKIGPKQVQDTQLLVTFPIPLLLDSSPSVELLVLAIEQLLDVVDLTANEQAFNLLCNRAWPSPMCSSYALERLGGAVLSWVMDGDDVLHYVVKNYASKAKRPPGVRVGRGASKGTTAVATYRDDRARMFERYAKPWLEALHALDSSLYASLAYDRSKMTDNKYQVQELSKDSSAASQIAGMALERMVTLADVGASFSIVLDLVVAWLEDLGAVSKQHANSQKGVLGEDLWELAKATSQEGPEGVRRVCQWLRVLSCSGAEVPWETVTDMVELVAGADVASEARLDLISTINSNTTQTDSKAFAQLCNRQLVRLGGALSFRPTDLELQMLRTNLLSILRAYGTSATDISETSLKMPVVEQPTLNTTMRNKQLPTPPTSTPTLIALDPSVLHVVASLLRRKDYPAEILLDFLWLLFMRAPAVENADGFLFQHCATLYEARVFLKLVMVNSVPIEEMVRKELEQVDQASLRERMLTLVLELADDVVTADLECFRSNAVGLVMLFFTEVVQPLNPIPDILSTSSRAAMRRRRSSLLSFSSSERYSLLGQQIINEQQAASIHFGNSDTPQAAAALEDARLIHATTLCLGLNMLAAGVPCEWAMLQEFQRCVAATCAPPWQHPKETVTGLLLPGLKNVLDSTARIMVENESHDDKDRKTITVGSLFVPIVVEFANDLEMEEVLVQRYILDILLVVYYKHNVQPVELQALSTLQTLATFAANRLQSIENRLLAVQILNTAENHMTKDRFSRVLPALFVLVADIIAKESSGGDSALVDASRGFLEASIESYGDAGLFLQVLKQDGQKSKGDNSSEALGKALQIASREQTEDGSWRYTWIEKVVTDLYVLK</sequence>
<feature type="domain" description="Phorbol-ester/DAG-type" evidence="4">
    <location>
        <begin position="674"/>
        <end position="729"/>
    </location>
</feature>
<dbReference type="InterPro" id="IPR002219">
    <property type="entry name" value="PKC_DAG/PE"/>
</dbReference>
<evidence type="ECO:0000256" key="3">
    <source>
        <dbReference type="SAM" id="MobiDB-lite"/>
    </source>
</evidence>
<feature type="region of interest" description="Disordered" evidence="3">
    <location>
        <begin position="1"/>
        <end position="110"/>
    </location>
</feature>
<evidence type="ECO:0000313" key="5">
    <source>
        <dbReference type="EMBL" id="EKC97899.1"/>
    </source>
</evidence>
<name>K1V1S5_TRIAC</name>
<dbReference type="Pfam" id="PF00130">
    <property type="entry name" value="C1_1"/>
    <property type="match status" value="1"/>
</dbReference>
<keyword evidence="1" id="KW-0479">Metal-binding</keyword>
<comment type="caution">
    <text evidence="5">The sequence shown here is derived from an EMBL/GenBank/DDBJ whole genome shotgun (WGS) entry which is preliminary data.</text>
</comment>
<dbReference type="InterPro" id="IPR046349">
    <property type="entry name" value="C1-like_sf"/>
</dbReference>
<dbReference type="GO" id="GO:0046872">
    <property type="term" value="F:metal ion binding"/>
    <property type="evidence" value="ECO:0007669"/>
    <property type="project" value="UniProtKB-KW"/>
</dbReference>
<evidence type="ECO:0000259" key="4">
    <source>
        <dbReference type="PROSITE" id="PS50081"/>
    </source>
</evidence>
<feature type="compositionally biased region" description="Polar residues" evidence="3">
    <location>
        <begin position="61"/>
        <end position="83"/>
    </location>
</feature>
<dbReference type="eggNOG" id="KOG4820">
    <property type="taxonomic scope" value="Eukaryota"/>
</dbReference>
<accession>K1V1S5</accession>
<dbReference type="SUPFAM" id="SSF57889">
    <property type="entry name" value="Cysteine-rich domain"/>
    <property type="match status" value="1"/>
</dbReference>
<organism evidence="5 6">
    <name type="scientific">Trichosporon asahii var. asahii (strain CBS 8904)</name>
    <name type="common">Yeast</name>
    <dbReference type="NCBI Taxonomy" id="1220162"/>
    <lineage>
        <taxon>Eukaryota</taxon>
        <taxon>Fungi</taxon>
        <taxon>Dikarya</taxon>
        <taxon>Basidiomycota</taxon>
        <taxon>Agaricomycotina</taxon>
        <taxon>Tremellomycetes</taxon>
        <taxon>Trichosporonales</taxon>
        <taxon>Trichosporonaceae</taxon>
        <taxon>Trichosporon</taxon>
    </lineage>
</organism>
<dbReference type="STRING" id="1220162.K1V1S5"/>
<evidence type="ECO:0000256" key="2">
    <source>
        <dbReference type="ARBA" id="ARBA00022833"/>
    </source>
</evidence>
<dbReference type="PROSITE" id="PS50081">
    <property type="entry name" value="ZF_DAG_PE_2"/>
    <property type="match status" value="1"/>
</dbReference>
<gene>
    <name evidence="5" type="ORF">A1Q2_07696</name>
</gene>
<feature type="compositionally biased region" description="Low complexity" evidence="3">
    <location>
        <begin position="18"/>
        <end position="31"/>
    </location>
</feature>
<feature type="compositionally biased region" description="Basic residues" evidence="3">
    <location>
        <begin position="91"/>
        <end position="101"/>
    </location>
</feature>
<reference evidence="5 6" key="1">
    <citation type="journal article" date="2012" name="Eukaryot. Cell">
        <title>Genome sequence of the Trichosporon asahii environmental strain CBS 8904.</title>
        <authorList>
            <person name="Yang R.Y."/>
            <person name="Li H.T."/>
            <person name="Zhu H."/>
            <person name="Zhou G.P."/>
            <person name="Wang M."/>
            <person name="Wang L."/>
        </authorList>
    </citation>
    <scope>NUCLEOTIDE SEQUENCE [LARGE SCALE GENOMIC DNA]</scope>
    <source>
        <strain evidence="5 6">CBS 8904</strain>
    </source>
</reference>
<dbReference type="Proteomes" id="UP000006757">
    <property type="component" value="Unassembled WGS sequence"/>
</dbReference>
<feature type="region of interest" description="Disordered" evidence="3">
    <location>
        <begin position="408"/>
        <end position="436"/>
    </location>
</feature>
<proteinExistence type="predicted"/>
<dbReference type="HOGENOM" id="CLU_001302_0_0_1"/>
<dbReference type="OrthoDB" id="6270916at2759"/>
<protein>
    <recommendedName>
        <fullName evidence="4">Phorbol-ester/DAG-type domain-containing protein</fullName>
    </recommendedName>
</protein>
<evidence type="ECO:0000313" key="6">
    <source>
        <dbReference type="Proteomes" id="UP000006757"/>
    </source>
</evidence>
<dbReference type="EMBL" id="AMBO01000400">
    <property type="protein sequence ID" value="EKC97899.1"/>
    <property type="molecule type" value="Genomic_DNA"/>
</dbReference>
<dbReference type="Gene3D" id="3.30.60.20">
    <property type="match status" value="1"/>
</dbReference>
<feature type="compositionally biased region" description="Basic and acidic residues" evidence="3">
    <location>
        <begin position="412"/>
        <end position="424"/>
    </location>
</feature>